<protein>
    <recommendedName>
        <fullName evidence="3">HD/PDEase domain-containing protein</fullName>
    </recommendedName>
</protein>
<name>A0A974Y4G2_9RHOO</name>
<accession>A0A974Y4G2</accession>
<evidence type="ECO:0008006" key="3">
    <source>
        <dbReference type="Google" id="ProtNLM"/>
    </source>
</evidence>
<dbReference type="KEGG" id="ares:IWH25_03870"/>
<dbReference type="EMBL" id="CP064781">
    <property type="protein sequence ID" value="QRJ64500.1"/>
    <property type="molecule type" value="Genomic_DNA"/>
</dbReference>
<dbReference type="RefSeq" id="WP_203388045.1">
    <property type="nucleotide sequence ID" value="NZ_CP064781.1"/>
</dbReference>
<gene>
    <name evidence="1" type="ORF">IWH25_03870</name>
</gene>
<organism evidence="1 2">
    <name type="scientific">Azospira restricta</name>
    <dbReference type="NCBI Taxonomy" id="404405"/>
    <lineage>
        <taxon>Bacteria</taxon>
        <taxon>Pseudomonadati</taxon>
        <taxon>Pseudomonadota</taxon>
        <taxon>Betaproteobacteria</taxon>
        <taxon>Rhodocyclales</taxon>
        <taxon>Rhodocyclaceae</taxon>
        <taxon>Azospira</taxon>
    </lineage>
</organism>
<sequence length="329" mass="35245">MRNSPPRLACASTPATAGRALPDVTGLVDLARPEAVQLFIADLFDRRFGSGWPRATLAAAIADVGRAYRGDYPGLLACDTPYHDLRHTLDSALTMARMVDGHEAAAPGRGDAVLGGELALVGVLLALFHDIGFLRRAGEEGLSGAQLVRVHEARSSDFAAAFFRANGLAAHAALPPLIAATALREDLAALFAGRPPAEVALARMVAGADIVSQLADRCYLERCRDFLYREFVLGGIDRVAQGDGSERLLYASAEDLLRQTPGFFEAVLLRRLDGELGGVDRDLDAHFGGPNPYRRAMLANLGFLKTVVASADFSRLRRHPEPLYCADLG</sequence>
<dbReference type="Proteomes" id="UP000663444">
    <property type="component" value="Chromosome"/>
</dbReference>
<evidence type="ECO:0000313" key="2">
    <source>
        <dbReference type="Proteomes" id="UP000663444"/>
    </source>
</evidence>
<evidence type="ECO:0000313" key="1">
    <source>
        <dbReference type="EMBL" id="QRJ64500.1"/>
    </source>
</evidence>
<reference evidence="1" key="1">
    <citation type="submission" date="2020-11" db="EMBL/GenBank/DDBJ databases">
        <title>Azospira restricta DSM 18626 genome sequence.</title>
        <authorList>
            <person name="Moe W.M."/>
        </authorList>
    </citation>
    <scope>NUCLEOTIDE SEQUENCE</scope>
    <source>
        <strain evidence="1">DSM 18626</strain>
    </source>
</reference>
<keyword evidence="2" id="KW-1185">Reference proteome</keyword>
<dbReference type="AlphaFoldDB" id="A0A974Y4G2"/>
<proteinExistence type="predicted"/>